<sequence>MTYNHYPKNLWTSDDVKDMVNDWLADHDEITDLVIDGEPYYEPDIWQQDGDPHCEHGCWQQDAHDDKCLYTLVAYDDGNMEIYS</sequence>
<reference evidence="1" key="1">
    <citation type="journal article" date="2021" name="Proc. Natl. Acad. Sci. U.S.A.">
        <title>A Catalog of Tens of Thousands of Viruses from Human Metagenomes Reveals Hidden Associations with Chronic Diseases.</title>
        <authorList>
            <person name="Tisza M.J."/>
            <person name="Buck C.B."/>
        </authorList>
    </citation>
    <scope>NUCLEOTIDE SEQUENCE</scope>
    <source>
        <strain evidence="1">CtAvK3</strain>
    </source>
</reference>
<proteinExistence type="predicted"/>
<evidence type="ECO:0000313" key="1">
    <source>
        <dbReference type="EMBL" id="DAD81919.1"/>
    </source>
</evidence>
<name>A0A8S5MIR0_9CAUD</name>
<dbReference type="EMBL" id="BK014910">
    <property type="protein sequence ID" value="DAD81919.1"/>
    <property type="molecule type" value="Genomic_DNA"/>
</dbReference>
<accession>A0A8S5MIR0</accession>
<organism evidence="1">
    <name type="scientific">Siphoviridae sp. ctAvK3</name>
    <dbReference type="NCBI Taxonomy" id="2826184"/>
    <lineage>
        <taxon>Viruses</taxon>
        <taxon>Duplodnaviria</taxon>
        <taxon>Heunggongvirae</taxon>
        <taxon>Uroviricota</taxon>
        <taxon>Caudoviricetes</taxon>
    </lineage>
</organism>
<protein>
    <submittedName>
        <fullName evidence="1">Uncharacterized protein</fullName>
    </submittedName>
</protein>